<evidence type="ECO:0000313" key="2">
    <source>
        <dbReference type="EMBL" id="CAF5166582.1"/>
    </source>
</evidence>
<feature type="compositionally biased region" description="Basic and acidic residues" evidence="1">
    <location>
        <begin position="35"/>
        <end position="47"/>
    </location>
</feature>
<feature type="region of interest" description="Disordered" evidence="1">
    <location>
        <begin position="31"/>
        <end position="70"/>
    </location>
</feature>
<dbReference type="Proteomes" id="UP000681720">
    <property type="component" value="Unassembled WGS sequence"/>
</dbReference>
<evidence type="ECO:0000256" key="1">
    <source>
        <dbReference type="SAM" id="MobiDB-lite"/>
    </source>
</evidence>
<dbReference type="AlphaFoldDB" id="A0A8S3K8B1"/>
<gene>
    <name evidence="2" type="ORF">BYL167_LOCUS76102</name>
    <name evidence="3" type="ORF">GIL414_LOCUS87284</name>
    <name evidence="4" type="ORF">GIL414_LOCUS87299</name>
</gene>
<sequence>SPVDEPEEQYQEEDSEIEKQKQEIAARAIQVGYRGSKDRQNSHREQESPGSKFESTQLSDRRTHQVFLSF</sequence>
<proteinExistence type="predicted"/>
<evidence type="ECO:0000313" key="3">
    <source>
        <dbReference type="EMBL" id="CAF5226761.1"/>
    </source>
</evidence>
<dbReference type="EMBL" id="CAJOBJ010379223">
    <property type="protein sequence ID" value="CAF5226789.1"/>
    <property type="molecule type" value="Genomic_DNA"/>
</dbReference>
<comment type="caution">
    <text evidence="4">The sequence shown here is derived from an EMBL/GenBank/DDBJ whole genome shotgun (WGS) entry which is preliminary data.</text>
</comment>
<accession>A0A8S3K8B1</accession>
<dbReference type="Proteomes" id="UP000681967">
    <property type="component" value="Unassembled WGS sequence"/>
</dbReference>
<dbReference type="EMBL" id="CAJOBJ010379164">
    <property type="protein sequence ID" value="CAF5226761.1"/>
    <property type="molecule type" value="Genomic_DNA"/>
</dbReference>
<name>A0A8S3K8B1_9BILA</name>
<protein>
    <submittedName>
        <fullName evidence="4">Uncharacterized protein</fullName>
    </submittedName>
</protein>
<evidence type="ECO:0000313" key="5">
    <source>
        <dbReference type="Proteomes" id="UP000681720"/>
    </source>
</evidence>
<reference evidence="4" key="1">
    <citation type="submission" date="2021-02" db="EMBL/GenBank/DDBJ databases">
        <authorList>
            <person name="Nowell W R."/>
        </authorList>
    </citation>
    <scope>NUCLEOTIDE SEQUENCE</scope>
</reference>
<evidence type="ECO:0000313" key="4">
    <source>
        <dbReference type="EMBL" id="CAF5226789.1"/>
    </source>
</evidence>
<dbReference type="EMBL" id="CAJOBH010273767">
    <property type="protein sequence ID" value="CAF5166582.1"/>
    <property type="molecule type" value="Genomic_DNA"/>
</dbReference>
<feature type="non-terminal residue" evidence="4">
    <location>
        <position position="1"/>
    </location>
</feature>
<organism evidence="4 5">
    <name type="scientific">Rotaria magnacalcarata</name>
    <dbReference type="NCBI Taxonomy" id="392030"/>
    <lineage>
        <taxon>Eukaryota</taxon>
        <taxon>Metazoa</taxon>
        <taxon>Spiralia</taxon>
        <taxon>Gnathifera</taxon>
        <taxon>Rotifera</taxon>
        <taxon>Eurotatoria</taxon>
        <taxon>Bdelloidea</taxon>
        <taxon>Philodinida</taxon>
        <taxon>Philodinidae</taxon>
        <taxon>Rotaria</taxon>
    </lineage>
</organism>
<feature type="region of interest" description="Disordered" evidence="1">
    <location>
        <begin position="1"/>
        <end position="20"/>
    </location>
</feature>
<feature type="compositionally biased region" description="Acidic residues" evidence="1">
    <location>
        <begin position="1"/>
        <end position="16"/>
    </location>
</feature>